<reference evidence="2" key="1">
    <citation type="submission" date="2016-10" db="EMBL/GenBank/DDBJ databases">
        <authorList>
            <person name="Varghese N."/>
            <person name="Submissions S."/>
        </authorList>
    </citation>
    <scope>NUCLEOTIDE SEQUENCE [LARGE SCALE GENOMIC DNA]</scope>
    <source>
        <strain evidence="2">S9</strain>
    </source>
</reference>
<organism evidence="1 2">
    <name type="scientific">Salipaludibacillus aurantiacus</name>
    <dbReference type="NCBI Taxonomy" id="1601833"/>
    <lineage>
        <taxon>Bacteria</taxon>
        <taxon>Bacillati</taxon>
        <taxon>Bacillota</taxon>
        <taxon>Bacilli</taxon>
        <taxon>Bacillales</taxon>
        <taxon>Bacillaceae</taxon>
    </lineage>
</organism>
<evidence type="ECO:0000313" key="1">
    <source>
        <dbReference type="EMBL" id="SER85296.1"/>
    </source>
</evidence>
<dbReference type="EMBL" id="FOGT01000004">
    <property type="protein sequence ID" value="SER85296.1"/>
    <property type="molecule type" value="Genomic_DNA"/>
</dbReference>
<protein>
    <submittedName>
        <fullName evidence="1">Uncharacterized protein</fullName>
    </submittedName>
</protein>
<dbReference type="Proteomes" id="UP000198571">
    <property type="component" value="Unassembled WGS sequence"/>
</dbReference>
<sequence length="61" mass="7056">MADVEPGKQTKLDALHQRMENLVEILDSLDPEKTGIEDIDRIIAMLDDLEKQCQQYRQQGE</sequence>
<dbReference type="AlphaFoldDB" id="A0A1H9SJT3"/>
<keyword evidence="2" id="KW-1185">Reference proteome</keyword>
<evidence type="ECO:0000313" key="2">
    <source>
        <dbReference type="Proteomes" id="UP000198571"/>
    </source>
</evidence>
<dbReference type="OrthoDB" id="2990422at2"/>
<dbReference type="NCBIfam" id="NF040878">
    <property type="entry name" value="SE1561_fam"/>
    <property type="match status" value="1"/>
</dbReference>
<gene>
    <name evidence="1" type="ORF">SAMN05518684_104266</name>
</gene>
<proteinExistence type="predicted"/>
<dbReference type="InterPro" id="IPR047670">
    <property type="entry name" value="YfjT-like"/>
</dbReference>
<dbReference type="STRING" id="1601833.SAMN05518684_104266"/>
<dbReference type="RefSeq" id="WP_093049212.1">
    <property type="nucleotide sequence ID" value="NZ_FOGT01000004.1"/>
</dbReference>
<name>A0A1H9SJT3_9BACI</name>
<accession>A0A1H9SJT3</accession>